<dbReference type="AlphaFoldDB" id="A0A2I0J2P2"/>
<dbReference type="EMBL" id="PGOL01002108">
    <property type="protein sequence ID" value="PKI50501.1"/>
    <property type="molecule type" value="Genomic_DNA"/>
</dbReference>
<evidence type="ECO:0000313" key="1">
    <source>
        <dbReference type="EMBL" id="PKI50501.1"/>
    </source>
</evidence>
<organism evidence="1 2">
    <name type="scientific">Punica granatum</name>
    <name type="common">Pomegranate</name>
    <dbReference type="NCBI Taxonomy" id="22663"/>
    <lineage>
        <taxon>Eukaryota</taxon>
        <taxon>Viridiplantae</taxon>
        <taxon>Streptophyta</taxon>
        <taxon>Embryophyta</taxon>
        <taxon>Tracheophyta</taxon>
        <taxon>Spermatophyta</taxon>
        <taxon>Magnoliopsida</taxon>
        <taxon>eudicotyledons</taxon>
        <taxon>Gunneridae</taxon>
        <taxon>Pentapetalae</taxon>
        <taxon>rosids</taxon>
        <taxon>malvids</taxon>
        <taxon>Myrtales</taxon>
        <taxon>Lythraceae</taxon>
        <taxon>Punica</taxon>
    </lineage>
</organism>
<evidence type="ECO:0000313" key="2">
    <source>
        <dbReference type="Proteomes" id="UP000233551"/>
    </source>
</evidence>
<feature type="non-terminal residue" evidence="1">
    <location>
        <position position="1"/>
    </location>
</feature>
<proteinExistence type="predicted"/>
<keyword evidence="2" id="KW-1185">Reference proteome</keyword>
<protein>
    <submittedName>
        <fullName evidence="1">Uncharacterized protein</fullName>
    </submittedName>
</protein>
<gene>
    <name evidence="1" type="ORF">CRG98_029106</name>
</gene>
<dbReference type="Proteomes" id="UP000233551">
    <property type="component" value="Unassembled WGS sequence"/>
</dbReference>
<sequence>VSCCLTRIELVFSCFVSLILGHCVASRWVSWINQKEQGPTSVDWEEVASIYERAKSMALTFCDNV</sequence>
<name>A0A2I0J2P2_PUNGR</name>
<comment type="caution">
    <text evidence="1">The sequence shown here is derived from an EMBL/GenBank/DDBJ whole genome shotgun (WGS) entry which is preliminary data.</text>
</comment>
<accession>A0A2I0J2P2</accession>
<reference evidence="1 2" key="1">
    <citation type="submission" date="2017-11" db="EMBL/GenBank/DDBJ databases">
        <title>De-novo sequencing of pomegranate (Punica granatum L.) genome.</title>
        <authorList>
            <person name="Akparov Z."/>
            <person name="Amiraslanov A."/>
            <person name="Hajiyeva S."/>
            <person name="Abbasov M."/>
            <person name="Kaur K."/>
            <person name="Hamwieh A."/>
            <person name="Solovyev V."/>
            <person name="Salamov A."/>
            <person name="Braich B."/>
            <person name="Kosarev P."/>
            <person name="Mahmoud A."/>
            <person name="Hajiyev E."/>
            <person name="Babayeva S."/>
            <person name="Izzatullayeva V."/>
            <person name="Mammadov A."/>
            <person name="Mammadov A."/>
            <person name="Sharifova S."/>
            <person name="Ojaghi J."/>
            <person name="Eynullazada K."/>
            <person name="Bayramov B."/>
            <person name="Abdulazimova A."/>
            <person name="Shahmuradov I."/>
        </authorList>
    </citation>
    <scope>NUCLEOTIDE SEQUENCE [LARGE SCALE GENOMIC DNA]</scope>
    <source>
        <strain evidence="2">cv. AG2017</strain>
        <tissue evidence="1">Leaf</tissue>
    </source>
</reference>